<evidence type="ECO:0000259" key="4">
    <source>
        <dbReference type="Pfam" id="PF02803"/>
    </source>
</evidence>
<sequence>NGGAIAIGHPLGASGARLVTTALNQLEQTGGTYALCSMCIGVGQGIAMIIQRV</sequence>
<dbReference type="GO" id="GO:0006635">
    <property type="term" value="P:fatty acid beta-oxidation"/>
    <property type="evidence" value="ECO:0007669"/>
    <property type="project" value="TreeGrafter"/>
</dbReference>
<dbReference type="SUPFAM" id="SSF53901">
    <property type="entry name" value="Thiolase-like"/>
    <property type="match status" value="1"/>
</dbReference>
<evidence type="ECO:0000256" key="2">
    <source>
        <dbReference type="ARBA" id="ARBA00022679"/>
    </source>
</evidence>
<evidence type="ECO:0000256" key="3">
    <source>
        <dbReference type="ARBA" id="ARBA00023315"/>
    </source>
</evidence>
<keyword evidence="2 5" id="KW-0808">Transferase</keyword>
<comment type="caution">
    <text evidence="5">The sequence shown here is derived from an EMBL/GenBank/DDBJ whole genome shotgun (WGS) entry which is preliminary data.</text>
</comment>
<dbReference type="Proteomes" id="UP000325788">
    <property type="component" value="Unassembled WGS sequence"/>
</dbReference>
<accession>A0A5N4X0Y7</accession>
<dbReference type="GO" id="GO:0003985">
    <property type="term" value="F:acetyl-CoA C-acetyltransferase activity"/>
    <property type="evidence" value="ECO:0007669"/>
    <property type="project" value="TreeGrafter"/>
</dbReference>
<proteinExistence type="inferred from homology"/>
<dbReference type="PANTHER" id="PTHR18919:SF107">
    <property type="entry name" value="ACETYL-COA ACETYLTRANSFERASE, CYTOSOLIC"/>
    <property type="match status" value="1"/>
</dbReference>
<dbReference type="PANTHER" id="PTHR18919">
    <property type="entry name" value="ACETYL-COA C-ACYLTRANSFERASE"/>
    <property type="match status" value="1"/>
</dbReference>
<evidence type="ECO:0000313" key="6">
    <source>
        <dbReference type="Proteomes" id="UP000325788"/>
    </source>
</evidence>
<name>A0A5N4X0Y7_9GAMM</name>
<organism evidence="5 6">
    <name type="scientific">Acinetobacter tandoii</name>
    <dbReference type="NCBI Taxonomy" id="202954"/>
    <lineage>
        <taxon>Bacteria</taxon>
        <taxon>Pseudomonadati</taxon>
        <taxon>Pseudomonadota</taxon>
        <taxon>Gammaproteobacteria</taxon>
        <taxon>Moraxellales</taxon>
        <taxon>Moraxellaceae</taxon>
        <taxon>Acinetobacter</taxon>
    </lineage>
</organism>
<evidence type="ECO:0000256" key="1">
    <source>
        <dbReference type="ARBA" id="ARBA00010982"/>
    </source>
</evidence>
<protein>
    <submittedName>
        <fullName evidence="5">Acetyl-CoA C-acyltransferase</fullName>
    </submittedName>
</protein>
<feature type="domain" description="Thiolase C-terminal" evidence="4">
    <location>
        <begin position="1"/>
        <end position="52"/>
    </location>
</feature>
<dbReference type="EMBL" id="VXLD01000001">
    <property type="protein sequence ID" value="KAB1860125.1"/>
    <property type="molecule type" value="Genomic_DNA"/>
</dbReference>
<dbReference type="InterPro" id="IPR020617">
    <property type="entry name" value="Thiolase_C"/>
</dbReference>
<comment type="similarity">
    <text evidence="1">Belongs to the thiolase-like superfamily. Thiolase family.</text>
</comment>
<dbReference type="PROSITE" id="PS00099">
    <property type="entry name" value="THIOLASE_3"/>
    <property type="match status" value="1"/>
</dbReference>
<dbReference type="InterPro" id="IPR020610">
    <property type="entry name" value="Thiolase_AS"/>
</dbReference>
<dbReference type="Gene3D" id="3.40.47.10">
    <property type="match status" value="1"/>
</dbReference>
<dbReference type="InterPro" id="IPR016039">
    <property type="entry name" value="Thiolase-like"/>
</dbReference>
<dbReference type="AlphaFoldDB" id="A0A5N4X0Y7"/>
<gene>
    <name evidence="5" type="ORF">F4W09_03185</name>
</gene>
<dbReference type="Pfam" id="PF02803">
    <property type="entry name" value="Thiolase_C"/>
    <property type="match status" value="1"/>
</dbReference>
<feature type="non-terminal residue" evidence="5">
    <location>
        <position position="1"/>
    </location>
</feature>
<keyword evidence="3 5" id="KW-0012">Acyltransferase</keyword>
<reference evidence="5 6" key="1">
    <citation type="submission" date="2019-09" db="EMBL/GenBank/DDBJ databases">
        <title>Draft genome sequence of Acinetobacter tandoii W4-4-4 isolated from environmental water sample.</title>
        <authorList>
            <person name="Wee S.K."/>
            <person name="Yan B."/>
            <person name="Mustaffa S.B."/>
            <person name="Yap E.P.H."/>
        </authorList>
    </citation>
    <scope>NUCLEOTIDE SEQUENCE [LARGE SCALE GENOMIC DNA]</scope>
    <source>
        <strain evidence="5 6">W4-4-4</strain>
    </source>
</reference>
<evidence type="ECO:0000313" key="5">
    <source>
        <dbReference type="EMBL" id="KAB1860125.1"/>
    </source>
</evidence>